<dbReference type="Pfam" id="PF18037">
    <property type="entry name" value="Ubiquitin_5"/>
    <property type="match status" value="1"/>
</dbReference>
<dbReference type="Pfam" id="PF00627">
    <property type="entry name" value="UBA"/>
    <property type="match status" value="1"/>
</dbReference>
<dbReference type="PROSITE" id="PS50030">
    <property type="entry name" value="UBA"/>
    <property type="match status" value="3"/>
</dbReference>
<feature type="compositionally biased region" description="Low complexity" evidence="1">
    <location>
        <begin position="537"/>
        <end position="564"/>
    </location>
</feature>
<dbReference type="PROSITE" id="PS50053">
    <property type="entry name" value="UBIQUITIN_2"/>
    <property type="match status" value="1"/>
</dbReference>
<dbReference type="SUPFAM" id="SSF46934">
    <property type="entry name" value="UBA-like"/>
    <property type="match status" value="3"/>
</dbReference>
<dbReference type="InterPro" id="IPR039749">
    <property type="entry name" value="NUB1"/>
</dbReference>
<keyword evidence="5" id="KW-1185">Reference proteome</keyword>
<dbReference type="Gene3D" id="1.10.8.10">
    <property type="entry name" value="DNA helicase RuvA subunit, C-terminal domain"/>
    <property type="match status" value="3"/>
</dbReference>
<dbReference type="Proteomes" id="UP001347796">
    <property type="component" value="Unassembled WGS sequence"/>
</dbReference>
<dbReference type="SMART" id="SM00213">
    <property type="entry name" value="UBQ"/>
    <property type="match status" value="1"/>
</dbReference>
<dbReference type="Pfam" id="PF26285">
    <property type="entry name" value="SASH1_Homeodomain"/>
    <property type="match status" value="1"/>
</dbReference>
<accession>A0AAN8IZI6</accession>
<feature type="domain" description="UBA" evidence="2">
    <location>
        <begin position="434"/>
        <end position="474"/>
    </location>
</feature>
<evidence type="ECO:0000256" key="1">
    <source>
        <dbReference type="SAM" id="MobiDB-lite"/>
    </source>
</evidence>
<dbReference type="CDD" id="cd17062">
    <property type="entry name" value="Ubl_NUB1"/>
    <property type="match status" value="1"/>
</dbReference>
<organism evidence="4 5">
    <name type="scientific">Patella caerulea</name>
    <name type="common">Rayed Mediterranean limpet</name>
    <dbReference type="NCBI Taxonomy" id="87958"/>
    <lineage>
        <taxon>Eukaryota</taxon>
        <taxon>Metazoa</taxon>
        <taxon>Spiralia</taxon>
        <taxon>Lophotrochozoa</taxon>
        <taxon>Mollusca</taxon>
        <taxon>Gastropoda</taxon>
        <taxon>Patellogastropoda</taxon>
        <taxon>Patelloidea</taxon>
        <taxon>Patellidae</taxon>
        <taxon>Patella</taxon>
    </lineage>
</organism>
<protein>
    <recommendedName>
        <fullName evidence="6">NEDD8 ultimate buster 1</fullName>
    </recommendedName>
</protein>
<evidence type="ECO:0000313" key="4">
    <source>
        <dbReference type="EMBL" id="KAK6165393.1"/>
    </source>
</evidence>
<proteinExistence type="predicted"/>
<sequence length="611" mass="68803">MAEVTQEHHQNLIREKLNGDKIKLWLPPFTLETGEKGEEPKELIKRYSVELKLDEDVIKDIIESLRQHALQKLAERNQFQTEGIATLKVKLPVTQTGRKQVISVKIKLEETGRKLRELVAESSEESAERLKLISTGKVITDDLTLKEQNLKNGSQIMTVLLSVTETEAGLKQREAEQVMKTREAAELLSSRAAIDDTEFDVQIADQTGRPLKLPKEEKKALTLAMTLHEKGRCFLKEQNYSSALLLLLEADLEFCKCRATILEAVDNYAVLCLDIVWSYLCLKNLDQLPDAARRLKTSEDCLIRSYGSNMERLTAVKGKSGSEVALFMRLHLLQGVIAFHQHDFTKSSQLLKQAENDLKKLTVDPNLITQVMSMGFSERESRLGLRACDSDILQAVDYIMTKKKEKEEIKMKVKADREKRKKVRHLGKTANGDWVNPENFEMLLNMGYRPGAAAEAIRQANNDVNLALEVLQTKPELLDLPDPLQAIPITDAMIIQLTMLGFEPEMCRRALIKHHGDSCQAAADLVQSGGVISERWSSTSQLQSSSDSSGSSASSRTSTSSETDGVSEEQREVLNDLVSDIKQDEDEYLDLNLEEEKQFLSEYRALLDSLT</sequence>
<dbReference type="InterPro" id="IPR058666">
    <property type="entry name" value="SASH1/NUB1_homeodomain"/>
</dbReference>
<dbReference type="InterPro" id="IPR015940">
    <property type="entry name" value="UBA"/>
</dbReference>
<name>A0AAN8IZI6_PATCE</name>
<dbReference type="InterPro" id="IPR000626">
    <property type="entry name" value="Ubiquitin-like_dom"/>
</dbReference>
<reference evidence="4 5" key="1">
    <citation type="submission" date="2024-01" db="EMBL/GenBank/DDBJ databases">
        <title>The genome of the rayed Mediterranean limpet Patella caerulea (Linnaeus, 1758).</title>
        <authorList>
            <person name="Anh-Thu Weber A."/>
            <person name="Halstead-Nussloch G."/>
        </authorList>
    </citation>
    <scope>NUCLEOTIDE SEQUENCE [LARGE SCALE GENOMIC DNA]</scope>
    <source>
        <strain evidence="4">AATW-2023a</strain>
        <tissue evidence="4">Whole specimen</tissue>
    </source>
</reference>
<dbReference type="AlphaFoldDB" id="A0AAN8IZI6"/>
<dbReference type="InterPro" id="IPR029071">
    <property type="entry name" value="Ubiquitin-like_domsf"/>
</dbReference>
<feature type="region of interest" description="Disordered" evidence="1">
    <location>
        <begin position="537"/>
        <end position="572"/>
    </location>
</feature>
<feature type="domain" description="Ubiquitin-like" evidence="3">
    <location>
        <begin position="87"/>
        <end position="160"/>
    </location>
</feature>
<evidence type="ECO:0000259" key="2">
    <source>
        <dbReference type="PROSITE" id="PS50030"/>
    </source>
</evidence>
<evidence type="ECO:0000259" key="3">
    <source>
        <dbReference type="PROSITE" id="PS50053"/>
    </source>
</evidence>
<dbReference type="PANTHER" id="PTHR12948:SF3">
    <property type="entry name" value="NEDD8 ULTIMATE BUSTER 1"/>
    <property type="match status" value="1"/>
</dbReference>
<gene>
    <name evidence="4" type="ORF">SNE40_022327</name>
</gene>
<dbReference type="InterPro" id="IPR041207">
    <property type="entry name" value="NUB1_ubiquitin-like_dom"/>
</dbReference>
<evidence type="ECO:0008006" key="6">
    <source>
        <dbReference type="Google" id="ProtNLM"/>
    </source>
</evidence>
<dbReference type="EMBL" id="JAZGQO010000021">
    <property type="protein sequence ID" value="KAK6165393.1"/>
    <property type="molecule type" value="Genomic_DNA"/>
</dbReference>
<dbReference type="PANTHER" id="PTHR12948">
    <property type="entry name" value="NEDD8 ULTIMATE BUSTER-1 BS4 PROTEIN"/>
    <property type="match status" value="1"/>
</dbReference>
<dbReference type="InterPro" id="IPR009060">
    <property type="entry name" value="UBA-like_sf"/>
</dbReference>
<feature type="domain" description="UBA" evidence="2">
    <location>
        <begin position="362"/>
        <end position="402"/>
    </location>
</feature>
<dbReference type="Gene3D" id="3.10.20.90">
    <property type="entry name" value="Phosphatidylinositol 3-kinase Catalytic Subunit, Chain A, domain 1"/>
    <property type="match status" value="1"/>
</dbReference>
<dbReference type="GO" id="GO:2000058">
    <property type="term" value="P:regulation of ubiquitin-dependent protein catabolic process"/>
    <property type="evidence" value="ECO:0007669"/>
    <property type="project" value="TreeGrafter"/>
</dbReference>
<feature type="domain" description="UBA" evidence="2">
    <location>
        <begin position="488"/>
        <end position="529"/>
    </location>
</feature>
<dbReference type="SUPFAM" id="SSF54236">
    <property type="entry name" value="Ubiquitin-like"/>
    <property type="match status" value="1"/>
</dbReference>
<comment type="caution">
    <text evidence="4">The sequence shown here is derived from an EMBL/GenBank/DDBJ whole genome shotgun (WGS) entry which is preliminary data.</text>
</comment>
<dbReference type="CDD" id="cd14291">
    <property type="entry name" value="UBA1_NUB1_like"/>
    <property type="match status" value="1"/>
</dbReference>
<dbReference type="SMART" id="SM00165">
    <property type="entry name" value="UBA"/>
    <property type="match status" value="3"/>
</dbReference>
<evidence type="ECO:0000313" key="5">
    <source>
        <dbReference type="Proteomes" id="UP001347796"/>
    </source>
</evidence>